<sequence length="52" mass="6041">MDDITRDYRLKATELYMRTAKPELDYHTARLRHLTDGSILAPSETEEDNSEA</sequence>
<name>A0A820DKP4_9BILA</name>
<comment type="caution">
    <text evidence="1">The sequence shown here is derived from an EMBL/GenBank/DDBJ whole genome shotgun (WGS) entry which is preliminary data.</text>
</comment>
<reference evidence="1" key="1">
    <citation type="submission" date="2021-02" db="EMBL/GenBank/DDBJ databases">
        <authorList>
            <person name="Nowell W R."/>
        </authorList>
    </citation>
    <scope>NUCLEOTIDE SEQUENCE</scope>
</reference>
<dbReference type="EMBL" id="CAJOBE010020065">
    <property type="protein sequence ID" value="CAF4233576.1"/>
    <property type="molecule type" value="Genomic_DNA"/>
</dbReference>
<gene>
    <name evidence="1" type="ORF">FNK824_LOCUS37826</name>
</gene>
<protein>
    <submittedName>
        <fullName evidence="1">Uncharacterized protein</fullName>
    </submittedName>
</protein>
<evidence type="ECO:0000313" key="1">
    <source>
        <dbReference type="EMBL" id="CAF4233576.1"/>
    </source>
</evidence>
<proteinExistence type="predicted"/>
<organism evidence="1 2">
    <name type="scientific">Rotaria sordida</name>
    <dbReference type="NCBI Taxonomy" id="392033"/>
    <lineage>
        <taxon>Eukaryota</taxon>
        <taxon>Metazoa</taxon>
        <taxon>Spiralia</taxon>
        <taxon>Gnathifera</taxon>
        <taxon>Rotifera</taxon>
        <taxon>Eurotatoria</taxon>
        <taxon>Bdelloidea</taxon>
        <taxon>Philodinida</taxon>
        <taxon>Philodinidae</taxon>
        <taxon>Rotaria</taxon>
    </lineage>
</organism>
<dbReference type="AlphaFoldDB" id="A0A820DKP4"/>
<feature type="non-terminal residue" evidence="1">
    <location>
        <position position="52"/>
    </location>
</feature>
<dbReference type="Proteomes" id="UP000663874">
    <property type="component" value="Unassembled WGS sequence"/>
</dbReference>
<evidence type="ECO:0000313" key="2">
    <source>
        <dbReference type="Proteomes" id="UP000663874"/>
    </source>
</evidence>
<accession>A0A820DKP4</accession>